<evidence type="ECO:0000256" key="1">
    <source>
        <dbReference type="SAM" id="MobiDB-lite"/>
    </source>
</evidence>
<proteinExistence type="predicted"/>
<feature type="compositionally biased region" description="Polar residues" evidence="1">
    <location>
        <begin position="62"/>
        <end position="72"/>
    </location>
</feature>
<dbReference type="Proteomes" id="UP001634394">
    <property type="component" value="Unassembled WGS sequence"/>
</dbReference>
<keyword evidence="3" id="KW-1185">Reference proteome</keyword>
<dbReference type="EMBL" id="JBJQND010000009">
    <property type="protein sequence ID" value="KAL3865590.1"/>
    <property type="molecule type" value="Genomic_DNA"/>
</dbReference>
<gene>
    <name evidence="2" type="ORF">ACJMK2_042965</name>
</gene>
<dbReference type="AlphaFoldDB" id="A0ABD3VW87"/>
<protein>
    <submittedName>
        <fullName evidence="2">Uncharacterized protein</fullName>
    </submittedName>
</protein>
<reference evidence="2 3" key="1">
    <citation type="submission" date="2024-11" db="EMBL/GenBank/DDBJ databases">
        <title>Chromosome-level genome assembly of the freshwater bivalve Anodonta woodiana.</title>
        <authorList>
            <person name="Chen X."/>
        </authorList>
    </citation>
    <scope>NUCLEOTIDE SEQUENCE [LARGE SCALE GENOMIC DNA]</scope>
    <source>
        <strain evidence="2">MN2024</strain>
        <tissue evidence="2">Gills</tissue>
    </source>
</reference>
<comment type="caution">
    <text evidence="2">The sequence shown here is derived from an EMBL/GenBank/DDBJ whole genome shotgun (WGS) entry which is preliminary data.</text>
</comment>
<name>A0ABD3VW87_SINWO</name>
<organism evidence="2 3">
    <name type="scientific">Sinanodonta woodiana</name>
    <name type="common">Chinese pond mussel</name>
    <name type="synonym">Anodonta woodiana</name>
    <dbReference type="NCBI Taxonomy" id="1069815"/>
    <lineage>
        <taxon>Eukaryota</taxon>
        <taxon>Metazoa</taxon>
        <taxon>Spiralia</taxon>
        <taxon>Lophotrochozoa</taxon>
        <taxon>Mollusca</taxon>
        <taxon>Bivalvia</taxon>
        <taxon>Autobranchia</taxon>
        <taxon>Heteroconchia</taxon>
        <taxon>Palaeoheterodonta</taxon>
        <taxon>Unionida</taxon>
        <taxon>Unionoidea</taxon>
        <taxon>Unionidae</taxon>
        <taxon>Unioninae</taxon>
        <taxon>Sinanodonta</taxon>
    </lineage>
</organism>
<accession>A0ABD3VW87</accession>
<feature type="region of interest" description="Disordered" evidence="1">
    <location>
        <begin position="52"/>
        <end position="72"/>
    </location>
</feature>
<sequence>MFWLSLYPQDYKRLIKSTRWRDPLDIRARVLVFEWARNITRSTQCRSEWLQDQEAEGRHRQNTPQPTAQLTKQDQQINAIINRFDDAVNFYESHSQRNHENDDASIIEYRPTSKHLNKRVLTNT</sequence>
<evidence type="ECO:0000313" key="3">
    <source>
        <dbReference type="Proteomes" id="UP001634394"/>
    </source>
</evidence>
<evidence type="ECO:0000313" key="2">
    <source>
        <dbReference type="EMBL" id="KAL3865590.1"/>
    </source>
</evidence>